<evidence type="ECO:0000256" key="5">
    <source>
        <dbReference type="ARBA" id="ARBA00022917"/>
    </source>
</evidence>
<keyword evidence="9" id="KW-1185">Reference proteome</keyword>
<dbReference type="InterPro" id="IPR002314">
    <property type="entry name" value="aa-tRNA-synt_IIb"/>
</dbReference>
<dbReference type="PANTHER" id="PTHR11451:SF44">
    <property type="entry name" value="THREONINE--TRNA LIGASE, CHLOROPLASTIC_MITOCHONDRIAL 2"/>
    <property type="match status" value="1"/>
</dbReference>
<proteinExistence type="predicted"/>
<keyword evidence="1" id="KW-0963">Cytoplasm</keyword>
<evidence type="ECO:0000256" key="1">
    <source>
        <dbReference type="ARBA" id="ARBA00022490"/>
    </source>
</evidence>
<dbReference type="GO" id="GO:0004829">
    <property type="term" value="F:threonine-tRNA ligase activity"/>
    <property type="evidence" value="ECO:0007669"/>
    <property type="project" value="TreeGrafter"/>
</dbReference>
<dbReference type="KEGG" id="ppr:PBPRA2160"/>
<protein>
    <recommendedName>
        <fullName evidence="7">Aminoacyl-transfer RNA synthetases class-II family profile domain-containing protein</fullName>
    </recommendedName>
</protein>
<dbReference type="InterPro" id="IPR006195">
    <property type="entry name" value="aa-tRNA-synth_II"/>
</dbReference>
<dbReference type="InterPro" id="IPR045864">
    <property type="entry name" value="aa-tRNA-synth_II/BPL/LPL"/>
</dbReference>
<dbReference type="PROSITE" id="PS50862">
    <property type="entry name" value="AA_TRNA_LIGASE_II"/>
    <property type="match status" value="1"/>
</dbReference>
<keyword evidence="6" id="KW-0030">Aminoacyl-tRNA synthetase</keyword>
<keyword evidence="4" id="KW-0067">ATP-binding</keyword>
<dbReference type="AlphaFoldDB" id="Q6LQ68"/>
<feature type="domain" description="Aminoacyl-transfer RNA synthetases class-II family profile" evidence="7">
    <location>
        <begin position="7"/>
        <end position="79"/>
    </location>
</feature>
<dbReference type="HOGENOM" id="CLU_2602979_0_0_6"/>
<organism evidence="8 9">
    <name type="scientific">Photobacterium profundum (strain SS9)</name>
    <dbReference type="NCBI Taxonomy" id="298386"/>
    <lineage>
        <taxon>Bacteria</taxon>
        <taxon>Pseudomonadati</taxon>
        <taxon>Pseudomonadota</taxon>
        <taxon>Gammaproteobacteria</taxon>
        <taxon>Vibrionales</taxon>
        <taxon>Vibrionaceae</taxon>
        <taxon>Photobacterium</taxon>
    </lineage>
</organism>
<dbReference type="Gene3D" id="3.30.930.10">
    <property type="entry name" value="Bira Bifunctional Protein, Domain 2"/>
    <property type="match status" value="1"/>
</dbReference>
<dbReference type="Pfam" id="PF00587">
    <property type="entry name" value="tRNA-synt_2b"/>
    <property type="match status" value="1"/>
</dbReference>
<dbReference type="GO" id="GO:0006435">
    <property type="term" value="P:threonyl-tRNA aminoacylation"/>
    <property type="evidence" value="ECO:0007669"/>
    <property type="project" value="TreeGrafter"/>
</dbReference>
<keyword evidence="3" id="KW-0547">Nucleotide-binding</keyword>
<dbReference type="EMBL" id="CR378670">
    <property type="protein sequence ID" value="CAG20558.1"/>
    <property type="molecule type" value="Genomic_DNA"/>
</dbReference>
<dbReference type="STRING" id="298386.PBPRA2160"/>
<evidence type="ECO:0000256" key="6">
    <source>
        <dbReference type="ARBA" id="ARBA00023146"/>
    </source>
</evidence>
<reference evidence="9" key="1">
    <citation type="journal article" date="2005" name="Science">
        <title>Life at depth: Photobacterium profundum genome sequence and expression analysis.</title>
        <authorList>
            <person name="Vezzi A."/>
            <person name="Campanaro S."/>
            <person name="D'Angelo M."/>
            <person name="Simonato F."/>
            <person name="Vitulo N."/>
            <person name="Lauro F.M."/>
            <person name="Cestaro A."/>
            <person name="Malacrida G."/>
            <person name="Simionati B."/>
            <person name="Cannata N."/>
            <person name="Romualdi C."/>
            <person name="Bartlett D.H."/>
            <person name="Valle G."/>
        </authorList>
    </citation>
    <scope>NUCLEOTIDE SEQUENCE [LARGE SCALE GENOMIC DNA]</scope>
    <source>
        <strain evidence="9">ATCC BAA-1253 / SS9</strain>
    </source>
</reference>
<accession>Q6LQ68</accession>
<sequence>MTYHYYMAEFGACHRNEPSGALHGLMRVRGFTQDDAHVFCTENQVQQEVTSCIKMVYDTYQTFGFDNIVVKLSTRPENV</sequence>
<evidence type="ECO:0000256" key="2">
    <source>
        <dbReference type="ARBA" id="ARBA00022598"/>
    </source>
</evidence>
<evidence type="ECO:0000259" key="7">
    <source>
        <dbReference type="PROSITE" id="PS50862"/>
    </source>
</evidence>
<evidence type="ECO:0000313" key="8">
    <source>
        <dbReference type="EMBL" id="CAG20558.1"/>
    </source>
</evidence>
<dbReference type="eggNOG" id="COG0441">
    <property type="taxonomic scope" value="Bacteria"/>
</dbReference>
<evidence type="ECO:0000313" key="9">
    <source>
        <dbReference type="Proteomes" id="UP000000593"/>
    </source>
</evidence>
<keyword evidence="2" id="KW-0436">Ligase</keyword>
<dbReference type="Proteomes" id="UP000000593">
    <property type="component" value="Chromosome 1"/>
</dbReference>
<dbReference type="PANTHER" id="PTHR11451">
    <property type="entry name" value="THREONINE-TRNA LIGASE"/>
    <property type="match status" value="1"/>
</dbReference>
<dbReference type="SUPFAM" id="SSF55681">
    <property type="entry name" value="Class II aaRS and biotin synthetases"/>
    <property type="match status" value="1"/>
</dbReference>
<keyword evidence="5" id="KW-0648">Protein biosynthesis</keyword>
<gene>
    <name evidence="8" type="primary">PLU2669</name>
    <name evidence="8" type="ordered locus">PBPRA2160</name>
</gene>
<evidence type="ECO:0000256" key="3">
    <source>
        <dbReference type="ARBA" id="ARBA00022741"/>
    </source>
</evidence>
<dbReference type="GO" id="GO:0005524">
    <property type="term" value="F:ATP binding"/>
    <property type="evidence" value="ECO:0007669"/>
    <property type="project" value="UniProtKB-KW"/>
</dbReference>
<name>Q6LQ68_PHOPR</name>
<dbReference type="GO" id="GO:0005829">
    <property type="term" value="C:cytosol"/>
    <property type="evidence" value="ECO:0007669"/>
    <property type="project" value="TreeGrafter"/>
</dbReference>
<evidence type="ECO:0000256" key="4">
    <source>
        <dbReference type="ARBA" id="ARBA00022840"/>
    </source>
</evidence>